<evidence type="ECO:0000313" key="3">
    <source>
        <dbReference type="Proteomes" id="UP001497644"/>
    </source>
</evidence>
<evidence type="ECO:0008006" key="4">
    <source>
        <dbReference type="Google" id="ProtNLM"/>
    </source>
</evidence>
<dbReference type="InterPro" id="IPR008907">
    <property type="entry name" value="TPP/p25"/>
</dbReference>
<dbReference type="InterPro" id="IPR011992">
    <property type="entry name" value="EF-hand-dom_pair"/>
</dbReference>
<evidence type="ECO:0000256" key="1">
    <source>
        <dbReference type="ARBA" id="ARBA00010994"/>
    </source>
</evidence>
<dbReference type="AlphaFoldDB" id="A0AAV2NIP8"/>
<reference evidence="2" key="1">
    <citation type="submission" date="2024-04" db="EMBL/GenBank/DDBJ databases">
        <authorList>
            <consortium name="Molecular Ecology Group"/>
        </authorList>
    </citation>
    <scope>NUCLEOTIDE SEQUENCE</scope>
</reference>
<organism evidence="2 3">
    <name type="scientific">Lasius platythorax</name>
    <dbReference type="NCBI Taxonomy" id="488582"/>
    <lineage>
        <taxon>Eukaryota</taxon>
        <taxon>Metazoa</taxon>
        <taxon>Ecdysozoa</taxon>
        <taxon>Arthropoda</taxon>
        <taxon>Hexapoda</taxon>
        <taxon>Insecta</taxon>
        <taxon>Pterygota</taxon>
        <taxon>Neoptera</taxon>
        <taxon>Endopterygota</taxon>
        <taxon>Hymenoptera</taxon>
        <taxon>Apocrita</taxon>
        <taxon>Aculeata</taxon>
        <taxon>Formicoidea</taxon>
        <taxon>Formicidae</taxon>
        <taxon>Formicinae</taxon>
        <taxon>Lasius</taxon>
        <taxon>Lasius</taxon>
    </lineage>
</organism>
<dbReference type="Pfam" id="PF05517">
    <property type="entry name" value="p25-alpha"/>
    <property type="match status" value="1"/>
</dbReference>
<dbReference type="GO" id="GO:0015631">
    <property type="term" value="F:tubulin binding"/>
    <property type="evidence" value="ECO:0007669"/>
    <property type="project" value="InterPro"/>
</dbReference>
<dbReference type="Proteomes" id="UP001497644">
    <property type="component" value="Chromosome 15"/>
</dbReference>
<protein>
    <recommendedName>
        <fullName evidence="4">TPPP family protein</fullName>
    </recommendedName>
</protein>
<comment type="similarity">
    <text evidence="1">Belongs to the TPPP family.</text>
</comment>
<dbReference type="GO" id="GO:0046785">
    <property type="term" value="P:microtubule polymerization"/>
    <property type="evidence" value="ECO:0007669"/>
    <property type="project" value="InterPro"/>
</dbReference>
<accession>A0AAV2NIP8</accession>
<proteinExistence type="inferred from homology"/>
<gene>
    <name evidence="2" type="ORF">LPLAT_LOCUS4980</name>
</gene>
<dbReference type="Gene3D" id="1.10.238.10">
    <property type="entry name" value="EF-hand"/>
    <property type="match status" value="1"/>
</dbReference>
<keyword evidence="3" id="KW-1185">Reference proteome</keyword>
<dbReference type="EMBL" id="OZ034838">
    <property type="protein sequence ID" value="CAL1679274.1"/>
    <property type="molecule type" value="Genomic_DNA"/>
</dbReference>
<name>A0AAV2NIP8_9HYME</name>
<evidence type="ECO:0000313" key="2">
    <source>
        <dbReference type="EMBL" id="CAL1679274.1"/>
    </source>
</evidence>
<dbReference type="SUPFAM" id="SSF47473">
    <property type="entry name" value="EF-hand"/>
    <property type="match status" value="1"/>
</dbReference>
<sequence length="118" mass="13567">MYGVPKRSDELEIVPLKEMFAAYCSMDPVSRSMGVLLIPLSQSNKWLMSAGILDMIKLTTTNTGLAFFKFRKRALSYDEYLIYLKDLAKSYNLNFEDMKHRMQTSGKPTIVHEDTKTT</sequence>